<reference evidence="1" key="1">
    <citation type="submission" date="2019-12" db="EMBL/GenBank/DDBJ databases">
        <title>Genome sequencing and annotation of Brassica cretica.</title>
        <authorList>
            <person name="Studholme D.J."/>
            <person name="Sarris P."/>
        </authorList>
    </citation>
    <scope>NUCLEOTIDE SEQUENCE</scope>
    <source>
        <strain evidence="1">PFS-109/04</strain>
        <tissue evidence="1">Leaf</tissue>
    </source>
</reference>
<proteinExistence type="predicted"/>
<gene>
    <name evidence="1" type="ORF">F2Q69_00008430</name>
</gene>
<accession>A0A8S9PGL8</accession>
<protein>
    <submittedName>
        <fullName evidence="1">Uncharacterized protein</fullName>
    </submittedName>
</protein>
<dbReference type="Proteomes" id="UP000712600">
    <property type="component" value="Unassembled WGS sequence"/>
</dbReference>
<comment type="caution">
    <text evidence="1">The sequence shown here is derived from an EMBL/GenBank/DDBJ whole genome shotgun (WGS) entry which is preliminary data.</text>
</comment>
<evidence type="ECO:0000313" key="2">
    <source>
        <dbReference type="Proteomes" id="UP000712600"/>
    </source>
</evidence>
<dbReference type="AlphaFoldDB" id="A0A8S9PGL8"/>
<dbReference type="EMBL" id="QGKX02001521">
    <property type="protein sequence ID" value="KAF3513311.1"/>
    <property type="molecule type" value="Genomic_DNA"/>
</dbReference>
<evidence type="ECO:0000313" key="1">
    <source>
        <dbReference type="EMBL" id="KAF3513311.1"/>
    </source>
</evidence>
<name>A0A8S9PGL8_BRACR</name>
<organism evidence="1 2">
    <name type="scientific">Brassica cretica</name>
    <name type="common">Mustard</name>
    <dbReference type="NCBI Taxonomy" id="69181"/>
    <lineage>
        <taxon>Eukaryota</taxon>
        <taxon>Viridiplantae</taxon>
        <taxon>Streptophyta</taxon>
        <taxon>Embryophyta</taxon>
        <taxon>Tracheophyta</taxon>
        <taxon>Spermatophyta</taxon>
        <taxon>Magnoliopsida</taxon>
        <taxon>eudicotyledons</taxon>
        <taxon>Gunneridae</taxon>
        <taxon>Pentapetalae</taxon>
        <taxon>rosids</taxon>
        <taxon>malvids</taxon>
        <taxon>Brassicales</taxon>
        <taxon>Brassicaceae</taxon>
        <taxon>Brassiceae</taxon>
        <taxon>Brassica</taxon>
    </lineage>
</organism>
<sequence>MLVGRVGCNQRLDQGPGLQSTVMFANFGHLVLSLEVENFSKGKFRAWVVLRDARRRGSFIGVSNARIATLMALHILPRFLSWSFWFCSDCELLLDILRSKDLYDHGRRSICRDSLPIGDPYRRAHEGRASELVLLGYRTSLDGRSSWWMEFDFRGSDDSAVGPAFSAPAVFLLIRFAIGLECFVDVAAHARIGRLGSPECRTVMYFEGSTFPLMDQAVFDFFLERWLDTQRAPFQPGLVG</sequence>